<sequence length="120" mass="13180">MLRQTTEDVEWDGLTVPARTTVLAHAPYFHRGDPHAPYADRFTPGMWLDGRARSDPALVPFSAGPGVCPGENIVLLHTSTWLAAMLGERLTYRLASRVRPSPCGPPPGTFNPFGVRFTVH</sequence>
<dbReference type="GO" id="GO:0005506">
    <property type="term" value="F:iron ion binding"/>
    <property type="evidence" value="ECO:0007669"/>
    <property type="project" value="InterPro"/>
</dbReference>
<dbReference type="SUPFAM" id="SSF48264">
    <property type="entry name" value="Cytochrome P450"/>
    <property type="match status" value="1"/>
</dbReference>
<reference evidence="1 2" key="1">
    <citation type="journal article" date="2014" name="Genome Announc.">
        <title>Draft Genome Sequence of Streptomyces fradiae ATCC 19609, a Strain Highly Sensitive to Antibiotics.</title>
        <authorList>
            <person name="Bekker O.B."/>
            <person name="Klimina K.M."/>
            <person name="Vatlin A.A."/>
            <person name="Zakharevich N.V."/>
            <person name="Kasianov A.S."/>
            <person name="Danilenko V.N."/>
        </authorList>
    </citation>
    <scope>NUCLEOTIDE SEQUENCE [LARGE SCALE GENOMIC DNA]</scope>
    <source>
        <strain evidence="1 2">ATCC 19609</strain>
    </source>
</reference>
<evidence type="ECO:0000313" key="1">
    <source>
        <dbReference type="EMBL" id="RKM90728.1"/>
    </source>
</evidence>
<name>A0A420UU68_9ACTN</name>
<evidence type="ECO:0000313" key="2">
    <source>
        <dbReference type="Proteomes" id="UP000028058"/>
    </source>
</evidence>
<dbReference type="GO" id="GO:0004497">
    <property type="term" value="F:monooxygenase activity"/>
    <property type="evidence" value="ECO:0007669"/>
    <property type="project" value="InterPro"/>
</dbReference>
<proteinExistence type="predicted"/>
<dbReference type="EMBL" id="JNAD02000023">
    <property type="protein sequence ID" value="RKM90728.1"/>
    <property type="molecule type" value="Genomic_DNA"/>
</dbReference>
<dbReference type="GO" id="GO:0020037">
    <property type="term" value="F:heme binding"/>
    <property type="evidence" value="ECO:0007669"/>
    <property type="project" value="InterPro"/>
</dbReference>
<dbReference type="OrthoDB" id="7376058at2"/>
<keyword evidence="2" id="KW-1185">Reference proteome</keyword>
<dbReference type="Gene3D" id="1.10.630.10">
    <property type="entry name" value="Cytochrome P450"/>
    <property type="match status" value="1"/>
</dbReference>
<dbReference type="Pfam" id="PF00067">
    <property type="entry name" value="p450"/>
    <property type="match status" value="1"/>
</dbReference>
<dbReference type="InterPro" id="IPR036396">
    <property type="entry name" value="Cyt_P450_sf"/>
</dbReference>
<dbReference type="GO" id="GO:0016705">
    <property type="term" value="F:oxidoreductase activity, acting on paired donors, with incorporation or reduction of molecular oxygen"/>
    <property type="evidence" value="ECO:0007669"/>
    <property type="project" value="InterPro"/>
</dbReference>
<protein>
    <submittedName>
        <fullName evidence="1">Cytochrome P450</fullName>
    </submittedName>
</protein>
<comment type="caution">
    <text evidence="1">The sequence shown here is derived from an EMBL/GenBank/DDBJ whole genome shotgun (WGS) entry which is preliminary data.</text>
</comment>
<organism evidence="1 2">
    <name type="scientific">Streptomyces xinghaiensis</name>
    <dbReference type="NCBI Taxonomy" id="1038928"/>
    <lineage>
        <taxon>Bacteria</taxon>
        <taxon>Bacillati</taxon>
        <taxon>Actinomycetota</taxon>
        <taxon>Actinomycetes</taxon>
        <taxon>Kitasatosporales</taxon>
        <taxon>Streptomycetaceae</taxon>
        <taxon>Streptomyces</taxon>
    </lineage>
</organism>
<dbReference type="Proteomes" id="UP000028058">
    <property type="component" value="Unassembled WGS sequence"/>
</dbReference>
<gene>
    <name evidence="1" type="ORF">SFRA_031695</name>
</gene>
<dbReference type="AlphaFoldDB" id="A0A420UU68"/>
<dbReference type="InterPro" id="IPR001128">
    <property type="entry name" value="Cyt_P450"/>
</dbReference>
<accession>A0A420UU68</accession>